<proteinExistence type="predicted"/>
<accession>A0A7H8RD61</accession>
<dbReference type="AlphaFoldDB" id="A0A7H8RD61"/>
<feature type="domain" description="BOD1/SHG1" evidence="2">
    <location>
        <begin position="49"/>
        <end position="148"/>
    </location>
</feature>
<reference evidence="4" key="1">
    <citation type="submission" date="2020-06" db="EMBL/GenBank/DDBJ databases">
        <title>A chromosome-scale genome assembly of Talaromyces rugulosus W13939.</title>
        <authorList>
            <person name="Wang B."/>
            <person name="Guo L."/>
            <person name="Ye K."/>
            <person name="Wang L."/>
        </authorList>
    </citation>
    <scope>NUCLEOTIDE SEQUENCE [LARGE SCALE GENOMIC DNA]</scope>
    <source>
        <strain evidence="4">W13939</strain>
    </source>
</reference>
<evidence type="ECO:0000313" key="3">
    <source>
        <dbReference type="EMBL" id="QKX64156.1"/>
    </source>
</evidence>
<dbReference type="OrthoDB" id="5579731at2759"/>
<keyword evidence="4" id="KW-1185">Reference proteome</keyword>
<dbReference type="PANTHER" id="PTHR28034">
    <property type="entry name" value="SET1 COMPLEX COMPONENT SHG1"/>
    <property type="match status" value="1"/>
</dbReference>
<dbReference type="Pfam" id="PF05205">
    <property type="entry name" value="COMPASS-Shg1"/>
    <property type="match status" value="1"/>
</dbReference>
<evidence type="ECO:0000259" key="2">
    <source>
        <dbReference type="Pfam" id="PF05205"/>
    </source>
</evidence>
<name>A0A7H8RD61_TALRU</name>
<dbReference type="InterPro" id="IPR055264">
    <property type="entry name" value="BOD1/SHG1_dom"/>
</dbReference>
<feature type="compositionally biased region" description="Basic and acidic residues" evidence="1">
    <location>
        <begin position="181"/>
        <end position="273"/>
    </location>
</feature>
<dbReference type="EMBL" id="CP055903">
    <property type="protein sequence ID" value="QKX64156.1"/>
    <property type="molecule type" value="Genomic_DNA"/>
</dbReference>
<dbReference type="KEGG" id="trg:TRUGW13939_11329"/>
<evidence type="ECO:0000313" key="4">
    <source>
        <dbReference type="Proteomes" id="UP000509510"/>
    </source>
</evidence>
<gene>
    <name evidence="3" type="ORF">TRUGW13939_11329</name>
</gene>
<protein>
    <recommendedName>
        <fullName evidence="2">BOD1/SHG1 domain-containing protein</fullName>
    </recommendedName>
</protein>
<feature type="region of interest" description="Disordered" evidence="1">
    <location>
        <begin position="181"/>
        <end position="307"/>
    </location>
</feature>
<evidence type="ECO:0000256" key="1">
    <source>
        <dbReference type="SAM" id="MobiDB-lite"/>
    </source>
</evidence>
<dbReference type="GeneID" id="55998807"/>
<dbReference type="PANTHER" id="PTHR28034:SF1">
    <property type="entry name" value="NUCLEOMORPHIN"/>
    <property type="match status" value="1"/>
</dbReference>
<dbReference type="RefSeq" id="XP_035350330.1">
    <property type="nucleotide sequence ID" value="XM_035494437.1"/>
</dbReference>
<organism evidence="3 4">
    <name type="scientific">Talaromyces rugulosus</name>
    <name type="common">Penicillium rugulosum</name>
    <dbReference type="NCBI Taxonomy" id="121627"/>
    <lineage>
        <taxon>Eukaryota</taxon>
        <taxon>Fungi</taxon>
        <taxon>Dikarya</taxon>
        <taxon>Ascomycota</taxon>
        <taxon>Pezizomycotina</taxon>
        <taxon>Eurotiomycetes</taxon>
        <taxon>Eurotiomycetidae</taxon>
        <taxon>Eurotiales</taxon>
        <taxon>Trichocomaceae</taxon>
        <taxon>Talaromyces</taxon>
        <taxon>Talaromyces sect. Islandici</taxon>
    </lineage>
</organism>
<sequence length="682" mass="76471">MAETEGIKEDALGDKHAAALDVESLQRKKYKTSELPISQEQQTSMQNMLVAFKKKGSFDSYRKKIWQDFYDLEGKTEFTAALEQLAEKEIEREPAHLSRDRGKAATLIEGAVDRSDIYKNLENSFDKFVAGHLEPMLAAVRDIRRQEVDEETIAKEEAGGNMTEQDYDRWRNERRAERDKIHQAEVEEQERIDAEKEKLRLEETRKRREIERRKEEEQRERDEKRRAEQRALEEQREKERQERYDHRRRDDSRDRDRDRYRSYDLPRGYDRYEGSGASSRYRDRERTVSRPTTPKATTPVPAPPPVDEKTLEEAALQLLLKEGEELAAKKKQKPEFDFEEAEAIESEDEKAARDLVKGARLYTSVTADISPEKDLYEFVTVTTINITETNVVATGMSNVPAAVLLRARIEPAVGKGKEKEKEKRSAIKIEIETVIVIVIVIIIFVNEDMIATLVVTETAVATGNNLTTETKIDLETEIKTETEIVTVIFALVQGPIGSGPDLARPLEDGQLLGGDHALLVSWTLTATFHLPAIAVDPHAGVSDLLLVAKGNGMGIGIGIGSEIVTETVSVSVIVIVIGTENLEMIGMTGMFLALEVTGIAKGINQSTEIETGTVIAKERGSGIGREKGIETETAIGIGIETGMNEEAVIAGAEVGEQPEPRLCLDNLYLYQDINIKLPSSYT</sequence>
<dbReference type="Proteomes" id="UP000509510">
    <property type="component" value="Chromosome VI"/>
</dbReference>